<gene>
    <name evidence="2" type="ORF">Dxin01_01927</name>
</gene>
<reference evidence="2 3" key="1">
    <citation type="submission" date="2024-02" db="EMBL/GenBank/DDBJ databases">
        <title>Deinococcus xinjiangensis NBRC 107630.</title>
        <authorList>
            <person name="Ichikawa N."/>
            <person name="Katano-Makiyama Y."/>
            <person name="Hidaka K."/>
        </authorList>
    </citation>
    <scope>NUCLEOTIDE SEQUENCE [LARGE SCALE GENOMIC DNA]</scope>
    <source>
        <strain evidence="2 3">NBRC 107630</strain>
    </source>
</reference>
<keyword evidence="3" id="KW-1185">Reference proteome</keyword>
<feature type="region of interest" description="Disordered" evidence="1">
    <location>
        <begin position="1"/>
        <end position="54"/>
    </location>
</feature>
<organism evidence="2 3">
    <name type="scientific">Deinococcus xinjiangensis</name>
    <dbReference type="NCBI Taxonomy" id="457454"/>
    <lineage>
        <taxon>Bacteria</taxon>
        <taxon>Thermotogati</taxon>
        <taxon>Deinococcota</taxon>
        <taxon>Deinococci</taxon>
        <taxon>Deinococcales</taxon>
        <taxon>Deinococcaceae</taxon>
        <taxon>Deinococcus</taxon>
    </lineage>
</organism>
<evidence type="ECO:0000313" key="3">
    <source>
        <dbReference type="Proteomes" id="UP001458946"/>
    </source>
</evidence>
<accession>A0ABP9VDN5</accession>
<dbReference type="Proteomes" id="UP001458946">
    <property type="component" value="Unassembled WGS sequence"/>
</dbReference>
<protein>
    <submittedName>
        <fullName evidence="2">Uncharacterized protein</fullName>
    </submittedName>
</protein>
<comment type="caution">
    <text evidence="2">The sequence shown here is derived from an EMBL/GenBank/DDBJ whole genome shotgun (WGS) entry which is preliminary data.</text>
</comment>
<feature type="compositionally biased region" description="Basic and acidic residues" evidence="1">
    <location>
        <begin position="37"/>
        <end position="54"/>
    </location>
</feature>
<dbReference type="EMBL" id="BAABRN010000019">
    <property type="protein sequence ID" value="GAA5502188.1"/>
    <property type="molecule type" value="Genomic_DNA"/>
</dbReference>
<name>A0ABP9VDN5_9DEIO</name>
<proteinExistence type="predicted"/>
<dbReference type="RefSeq" id="WP_353542161.1">
    <property type="nucleotide sequence ID" value="NZ_BAABRN010000019.1"/>
</dbReference>
<evidence type="ECO:0000256" key="1">
    <source>
        <dbReference type="SAM" id="MobiDB-lite"/>
    </source>
</evidence>
<sequence>MARKRKQKSTKETPALPKIRSTLHQVLAQRKSGKHKRDSEKRTAQKLRRELEQD</sequence>
<evidence type="ECO:0000313" key="2">
    <source>
        <dbReference type="EMBL" id="GAA5502188.1"/>
    </source>
</evidence>